<dbReference type="AlphaFoldDB" id="A0A6N1VGR6"/>
<name>A0A6N1VGR6_9HYPH</name>
<evidence type="ECO:0000313" key="3">
    <source>
        <dbReference type="Proteomes" id="UP000509367"/>
    </source>
</evidence>
<dbReference type="EMBL" id="CP054836">
    <property type="protein sequence ID" value="QKV20014.1"/>
    <property type="molecule type" value="Genomic_DNA"/>
</dbReference>
<dbReference type="Pfam" id="PF03417">
    <property type="entry name" value="AAT"/>
    <property type="match status" value="1"/>
</dbReference>
<dbReference type="Proteomes" id="UP000509367">
    <property type="component" value="Chromosome"/>
</dbReference>
<organism evidence="2 3">
    <name type="scientific">Oricola thermophila</name>
    <dbReference type="NCBI Taxonomy" id="2742145"/>
    <lineage>
        <taxon>Bacteria</taxon>
        <taxon>Pseudomonadati</taxon>
        <taxon>Pseudomonadota</taxon>
        <taxon>Alphaproteobacteria</taxon>
        <taxon>Hyphomicrobiales</taxon>
        <taxon>Ahrensiaceae</taxon>
        <taxon>Oricola</taxon>
    </lineage>
</organism>
<gene>
    <name evidence="2" type="ORF">HTY61_16935</name>
</gene>
<evidence type="ECO:0000259" key="1">
    <source>
        <dbReference type="Pfam" id="PF03417"/>
    </source>
</evidence>
<dbReference type="PANTHER" id="PTHR34180">
    <property type="entry name" value="PEPTIDASE C45"/>
    <property type="match status" value="1"/>
</dbReference>
<dbReference type="InterPro" id="IPR005079">
    <property type="entry name" value="Peptidase_C45_hydrolase"/>
</dbReference>
<sequence>MSVSGVADGQPIVMDGDAWLRGARQAAASGANRDQVVSATVGRVEQARADGLIDDRARIYLAAQKQFAEEHDPHSMAELSGIADGFGIAFDDLFAHLHLGMLRDIAQGAVLDGDGCSAVAVGDTADGPLVAKNRDFSGAHLGIQKVFRHSGPDISSGAIVAVGSLGSPCAYSSGMNASGLLLADTQVGVRAHRVGWLRYFLMNRILATCSNVDEAVAFIRSVQHAGGGTLVIADHTGAVAAIELGANAVAVERGVIARRTNHFISNDLCSETLNAEDDRNLANSRKRLDYLDHVLPSMALTVANLMTVLARHEEDAPQSAPICQHACDDGSQTISSAVYSWSERCLYFHEGNPCLGNWKRYAL</sequence>
<dbReference type="NCBIfam" id="NF040521">
    <property type="entry name" value="C45_proenzyme"/>
    <property type="match status" value="1"/>
</dbReference>
<proteinExistence type="predicted"/>
<dbReference type="InterPro" id="IPR047794">
    <property type="entry name" value="C45_proenzyme-like"/>
</dbReference>
<keyword evidence="3" id="KW-1185">Reference proteome</keyword>
<dbReference type="PANTHER" id="PTHR34180:SF1">
    <property type="entry name" value="BETA-ALANYL-DOPAMINE_CARCININE HYDROLASE"/>
    <property type="match status" value="1"/>
</dbReference>
<evidence type="ECO:0000313" key="2">
    <source>
        <dbReference type="EMBL" id="QKV20014.1"/>
    </source>
</evidence>
<dbReference type="Gene3D" id="3.60.60.10">
    <property type="entry name" value="Penicillin V Acylase, Chain A"/>
    <property type="match status" value="1"/>
</dbReference>
<reference evidence="2 3" key="1">
    <citation type="submission" date="2020-06" db="EMBL/GenBank/DDBJ databases">
        <title>Oricola thermophila sp. nov. isolated from a tidal sediments.</title>
        <authorList>
            <person name="Kwon K.K."/>
            <person name="Yang S.-H."/>
            <person name="Park M.-J."/>
        </authorList>
    </citation>
    <scope>NUCLEOTIDE SEQUENCE [LARGE SCALE GENOMIC DNA]</scope>
    <source>
        <strain evidence="2 3">MEBiC13590</strain>
    </source>
</reference>
<accession>A0A6N1VGR6</accession>
<feature type="domain" description="Peptidase C45 hydrolase" evidence="1">
    <location>
        <begin position="126"/>
        <end position="353"/>
    </location>
</feature>
<protein>
    <recommendedName>
        <fullName evidence="1">Peptidase C45 hydrolase domain-containing protein</fullName>
    </recommendedName>
</protein>
<dbReference type="KEGG" id="orm:HTY61_16935"/>
<dbReference type="InterPro" id="IPR047801">
    <property type="entry name" value="Peptidase_C45"/>
</dbReference>
<dbReference type="RefSeq" id="WP_175277905.1">
    <property type="nucleotide sequence ID" value="NZ_CP054836.1"/>
</dbReference>